<evidence type="ECO:0000313" key="1">
    <source>
        <dbReference type="EMBL" id="BAK13799.1"/>
    </source>
</evidence>
<protein>
    <recommendedName>
        <fullName evidence="3">PA14 domain-containing protein</fullName>
    </recommendedName>
</protein>
<dbReference type="KEGG" id="paj:PAJ_3720"/>
<evidence type="ECO:0000313" key="2">
    <source>
        <dbReference type="Proteomes" id="UP000006690"/>
    </source>
</evidence>
<sequence>MPDRRVKTFKKITGRRHQENIIMDQNHYCYFPLNQNEAVRYWQLSAISSQRYDVPNAPMSGEMDPFFFLSQHKNFIPHTYPCRTQFQQHYAGKKPTPFGDTTLKNWWFPFGSDRVDLSGFWFRATRIGAQAETYLVAEQRGLYRFRLTTCGAACITLNGGDVAWQADYQRNLESTVEFALMLDAGVNAIAVWFDDLAERDVRFFFQLDYVEGAPLQVALATPIEADRVRQMEALLEGMAFEQPTYTGGTVRLCFPIPAPETLNLNIRVQGDFISLDQPVLLNAVLHQGETVAEIAESDPLPADFRHFVISMEKDNFHIRRTLGVEICHAEQQAQVPKTADARADEALMHVALHGEYSSVKALARLACGRDDTETQNMLEGVLTPVEECHDCADFTLVPLLWCRIQWADRIAAPVREKMDRAILAFRYWMDEPGNDVQWYFSENHALLFHTAAYLAGSTFPDKTFVRSGRLGSDQAEAGRQRVLAWLDHFEQCEMAEWNSAPYFPIDLKGLTALAALAPDADIVARSQRAILRLLEQIARSSHQGMLTASQGRSYEHTLRAGRSLELSAISRLLWGKGNVGCRFHALPQLALLLKQGKLTHSPELAKVAVWRGDSALEWYFAQGLNRIARLYHYKTRDVAMGSLAGYRWGEWGYQETPIHLRIGETPEAQIWINHPGERLHSGFGRPSYWGGCGTLPRVQQYRGLAIVLFRVHEGQPDFSHAWLPQRYFDDVRCYDKRILLRSGKGMVQISGNRAFQRIAHGPTQHCEVRLPGQETCWLIRLNDDPRLDNLADFEARFAQLTVERREDGTFYVNDPQYGEVFFQPNGCVFGQGRLLDPDSWTISGDSHELPL</sequence>
<accession>A0A0H3L3H6</accession>
<dbReference type="Proteomes" id="UP000006690">
    <property type="component" value="Chromosome"/>
</dbReference>
<dbReference type="EMBL" id="AP012032">
    <property type="protein sequence ID" value="BAK13799.1"/>
    <property type="molecule type" value="Genomic_DNA"/>
</dbReference>
<organism evidence="1 2">
    <name type="scientific">Pantoea ananatis (strain AJ13355)</name>
    <dbReference type="NCBI Taxonomy" id="932677"/>
    <lineage>
        <taxon>Bacteria</taxon>
        <taxon>Pseudomonadati</taxon>
        <taxon>Pseudomonadota</taxon>
        <taxon>Gammaproteobacteria</taxon>
        <taxon>Enterobacterales</taxon>
        <taxon>Erwiniaceae</taxon>
        <taxon>Pantoea</taxon>
    </lineage>
</organism>
<dbReference type="eggNOG" id="ENOG502Z7WG">
    <property type="taxonomic scope" value="Bacteria"/>
</dbReference>
<name>A0A0H3L3H6_PANAA</name>
<dbReference type="HOGENOM" id="CLU_017816_0_0_6"/>
<reference evidence="2" key="1">
    <citation type="journal article" date="2012" name="Appl. Microbiol. Biotechnol.">
        <title>The complete genome sequence of Pantoea ananatis AJ13355, an organism with great biotechnological potential.</title>
        <authorList>
            <person name="Hara Y."/>
            <person name="Kadotani N."/>
            <person name="Izui H."/>
            <person name="Katashkina J.I."/>
            <person name="Kuvaeva T.M."/>
            <person name="Andreeva I.G."/>
            <person name="Golubeva L.I."/>
            <person name="Malko D.B."/>
            <person name="Makeev V.J."/>
            <person name="Mashko S.V."/>
            <person name="Kozlov Y.I."/>
        </authorList>
    </citation>
    <scope>NUCLEOTIDE SEQUENCE [LARGE SCALE GENOMIC DNA]</scope>
    <source>
        <strain evidence="2">AJ13355</strain>
    </source>
</reference>
<evidence type="ECO:0008006" key="3">
    <source>
        <dbReference type="Google" id="ProtNLM"/>
    </source>
</evidence>
<dbReference type="PATRIC" id="fig|932677.3.peg.4292"/>
<gene>
    <name evidence="1" type="ordered locus">PAJ_3720</name>
</gene>
<dbReference type="AlphaFoldDB" id="A0A0H3L3H6"/>
<proteinExistence type="predicted"/>